<sequence length="116" mass="13588">MMDIMNVTCAEIRTEDGFEFRVSSDRFTQFSEFECEQLWYSKDDRLMADPSNPHRLIDPVISASSDRLVTSYCVDELRHEIYCYTSGVNDFSLNITITCFQMEMIMLSPVERKGMR</sequence>
<dbReference type="Proteomes" id="UP001479290">
    <property type="component" value="Unassembled WGS sequence"/>
</dbReference>
<keyword evidence="2" id="KW-1185">Reference proteome</keyword>
<proteinExistence type="predicted"/>
<evidence type="ECO:0000313" key="2">
    <source>
        <dbReference type="Proteomes" id="UP001479290"/>
    </source>
</evidence>
<dbReference type="AlphaFoldDB" id="A0AAW2B267"/>
<organism evidence="1 2">
    <name type="scientific">Culter alburnus</name>
    <name type="common">Topmouth culter</name>
    <dbReference type="NCBI Taxonomy" id="194366"/>
    <lineage>
        <taxon>Eukaryota</taxon>
        <taxon>Metazoa</taxon>
        <taxon>Chordata</taxon>
        <taxon>Craniata</taxon>
        <taxon>Vertebrata</taxon>
        <taxon>Euteleostomi</taxon>
        <taxon>Actinopterygii</taxon>
        <taxon>Neopterygii</taxon>
        <taxon>Teleostei</taxon>
        <taxon>Ostariophysi</taxon>
        <taxon>Cypriniformes</taxon>
        <taxon>Xenocyprididae</taxon>
        <taxon>Xenocypridinae</taxon>
        <taxon>Culter</taxon>
    </lineage>
</organism>
<evidence type="ECO:0000313" key="1">
    <source>
        <dbReference type="EMBL" id="KAK9978919.1"/>
    </source>
</evidence>
<comment type="caution">
    <text evidence="1">The sequence shown here is derived from an EMBL/GenBank/DDBJ whole genome shotgun (WGS) entry which is preliminary data.</text>
</comment>
<dbReference type="EMBL" id="JAWDJR010000003">
    <property type="protein sequence ID" value="KAK9978919.1"/>
    <property type="molecule type" value="Genomic_DNA"/>
</dbReference>
<gene>
    <name evidence="1" type="ORF">ABG768_020655</name>
</gene>
<name>A0AAW2B267_CULAL</name>
<reference evidence="1 2" key="1">
    <citation type="submission" date="2024-05" db="EMBL/GenBank/DDBJ databases">
        <title>A high-quality chromosomal-level genome assembly of Topmouth culter (Culter alburnus).</title>
        <authorList>
            <person name="Zhao H."/>
        </authorList>
    </citation>
    <scope>NUCLEOTIDE SEQUENCE [LARGE SCALE GENOMIC DNA]</scope>
    <source>
        <strain evidence="1">CATC2023</strain>
        <tissue evidence="1">Muscle</tissue>
    </source>
</reference>
<protein>
    <submittedName>
        <fullName evidence="1">Uncharacterized protein</fullName>
    </submittedName>
</protein>
<accession>A0AAW2B267</accession>